<evidence type="ECO:0000313" key="5">
    <source>
        <dbReference type="WBParaSite" id="SCUD_0001672501-mRNA-1"/>
    </source>
</evidence>
<keyword evidence="2" id="KW-0472">Membrane</keyword>
<keyword evidence="2" id="KW-1133">Transmembrane helix</keyword>
<keyword evidence="2" id="KW-0812">Transmembrane</keyword>
<name>A0A183KNU2_9TREM</name>
<evidence type="ECO:0000256" key="1">
    <source>
        <dbReference type="SAM" id="MobiDB-lite"/>
    </source>
</evidence>
<evidence type="ECO:0000313" key="3">
    <source>
        <dbReference type="EMBL" id="VDP62082.1"/>
    </source>
</evidence>
<sequence length="93" mass="11056">MMSSRIMTKASRPNHPAQRRKLHRNSKHCEQLLSFSLFQVTSSNHQPLTLFNFTTVSVFVPVYFTLYRLYYVSGKLERIRGQRNQYRFLDVNA</sequence>
<evidence type="ECO:0000313" key="4">
    <source>
        <dbReference type="Proteomes" id="UP000279833"/>
    </source>
</evidence>
<proteinExistence type="predicted"/>
<dbReference type="WBParaSite" id="SCUD_0001672501-mRNA-1">
    <property type="protein sequence ID" value="SCUD_0001672501-mRNA-1"/>
    <property type="gene ID" value="SCUD_0001672501"/>
</dbReference>
<feature type="transmembrane region" description="Helical" evidence="2">
    <location>
        <begin position="53"/>
        <end position="71"/>
    </location>
</feature>
<accession>A0A183KNU2</accession>
<dbReference type="AlphaFoldDB" id="A0A183KNU2"/>
<dbReference type="Proteomes" id="UP000279833">
    <property type="component" value="Unassembled WGS sequence"/>
</dbReference>
<evidence type="ECO:0000256" key="2">
    <source>
        <dbReference type="SAM" id="Phobius"/>
    </source>
</evidence>
<keyword evidence="4" id="KW-1185">Reference proteome</keyword>
<dbReference type="EMBL" id="UZAK01038980">
    <property type="protein sequence ID" value="VDP62082.1"/>
    <property type="molecule type" value="Genomic_DNA"/>
</dbReference>
<protein>
    <submittedName>
        <fullName evidence="5">Transmembrane protein</fullName>
    </submittedName>
</protein>
<organism evidence="5">
    <name type="scientific">Schistosoma curassoni</name>
    <dbReference type="NCBI Taxonomy" id="6186"/>
    <lineage>
        <taxon>Eukaryota</taxon>
        <taxon>Metazoa</taxon>
        <taxon>Spiralia</taxon>
        <taxon>Lophotrochozoa</taxon>
        <taxon>Platyhelminthes</taxon>
        <taxon>Trematoda</taxon>
        <taxon>Digenea</taxon>
        <taxon>Strigeidida</taxon>
        <taxon>Schistosomatoidea</taxon>
        <taxon>Schistosomatidae</taxon>
        <taxon>Schistosoma</taxon>
    </lineage>
</organism>
<feature type="region of interest" description="Disordered" evidence="1">
    <location>
        <begin position="1"/>
        <end position="23"/>
    </location>
</feature>
<reference evidence="3 4" key="2">
    <citation type="submission" date="2018-11" db="EMBL/GenBank/DDBJ databases">
        <authorList>
            <consortium name="Pathogen Informatics"/>
        </authorList>
    </citation>
    <scope>NUCLEOTIDE SEQUENCE [LARGE SCALE GENOMIC DNA]</scope>
    <source>
        <strain evidence="3">Dakar</strain>
        <strain evidence="4">Dakar, Senegal</strain>
    </source>
</reference>
<gene>
    <name evidence="3" type="ORF">SCUD_LOCUS16722</name>
</gene>
<reference evidence="5" key="1">
    <citation type="submission" date="2016-06" db="UniProtKB">
        <authorList>
            <consortium name="WormBaseParasite"/>
        </authorList>
    </citation>
    <scope>IDENTIFICATION</scope>
</reference>